<feature type="region of interest" description="Disordered" evidence="2">
    <location>
        <begin position="42"/>
        <end position="125"/>
    </location>
</feature>
<dbReference type="InterPro" id="IPR055940">
    <property type="entry name" value="DUF7518"/>
</dbReference>
<dbReference type="STRING" id="1238424.J07HQW1_00487"/>
<feature type="coiled-coil region" evidence="1">
    <location>
        <begin position="5"/>
        <end position="39"/>
    </location>
</feature>
<sequence>MSNRLEELESQVTELQAAVNGLTEELVETKERLRLIENNIEIDLSAGSRSVGHESDTDNQPNESAQPQDSGKTHTDTATVEDETSQEMTSASTAETSQNKTEANAASNSDGSDDESSDDSDIIIA</sequence>
<keyword evidence="1" id="KW-0175">Coiled coil</keyword>
<accession>U1N1W8</accession>
<dbReference type="Pfam" id="PF24362">
    <property type="entry name" value="DUF7518"/>
    <property type="match status" value="1"/>
</dbReference>
<feature type="compositionally biased region" description="Polar residues" evidence="2">
    <location>
        <begin position="86"/>
        <end position="106"/>
    </location>
</feature>
<evidence type="ECO:0000313" key="3">
    <source>
        <dbReference type="EMBL" id="ERG90465.1"/>
    </source>
</evidence>
<dbReference type="AlphaFoldDB" id="U1N1W8"/>
<evidence type="ECO:0000256" key="1">
    <source>
        <dbReference type="SAM" id="Coils"/>
    </source>
</evidence>
<dbReference type="EMBL" id="KE356560">
    <property type="protein sequence ID" value="ERG90465.1"/>
    <property type="molecule type" value="Genomic_DNA"/>
</dbReference>
<organism evidence="3 4">
    <name type="scientific">Haloquadratum walsbyi J07HQW1</name>
    <dbReference type="NCBI Taxonomy" id="1238424"/>
    <lineage>
        <taxon>Archaea</taxon>
        <taxon>Methanobacteriati</taxon>
        <taxon>Methanobacteriota</taxon>
        <taxon>Stenosarchaea group</taxon>
        <taxon>Halobacteria</taxon>
        <taxon>Halobacteriales</taxon>
        <taxon>Haloferacaceae</taxon>
        <taxon>Haloquadratum</taxon>
    </lineage>
</organism>
<proteinExistence type="predicted"/>
<protein>
    <recommendedName>
        <fullName evidence="5">BZIP transcription factor</fullName>
    </recommendedName>
</protein>
<feature type="compositionally biased region" description="Acidic residues" evidence="2">
    <location>
        <begin position="111"/>
        <end position="125"/>
    </location>
</feature>
<evidence type="ECO:0000256" key="2">
    <source>
        <dbReference type="SAM" id="MobiDB-lite"/>
    </source>
</evidence>
<dbReference type="Proteomes" id="UP000030649">
    <property type="component" value="Unassembled WGS sequence"/>
</dbReference>
<evidence type="ECO:0008006" key="5">
    <source>
        <dbReference type="Google" id="ProtNLM"/>
    </source>
</evidence>
<feature type="compositionally biased region" description="Polar residues" evidence="2">
    <location>
        <begin position="58"/>
        <end position="70"/>
    </location>
</feature>
<dbReference type="HOGENOM" id="CLU_171539_0_0_2"/>
<evidence type="ECO:0000313" key="4">
    <source>
        <dbReference type="Proteomes" id="UP000030649"/>
    </source>
</evidence>
<gene>
    <name evidence="3" type="ORF">J07HQW1_00487</name>
</gene>
<name>U1N1W8_9EURY</name>
<reference evidence="3 4" key="1">
    <citation type="journal article" date="2013" name="PLoS ONE">
        <title>Assembly-driven community genomics of a hypersaline microbial ecosystem.</title>
        <authorList>
            <person name="Podell S."/>
            <person name="Ugalde J.A."/>
            <person name="Narasingarao P."/>
            <person name="Banfield J.F."/>
            <person name="Heidelberg K.B."/>
            <person name="Allen E.E."/>
        </authorList>
    </citation>
    <scope>NUCLEOTIDE SEQUENCE [LARGE SCALE GENOMIC DNA]</scope>
    <source>
        <strain evidence="4">J07HQW1</strain>
    </source>
</reference>